<evidence type="ECO:0000256" key="6">
    <source>
        <dbReference type="ARBA" id="ARBA00023136"/>
    </source>
</evidence>
<dbReference type="InterPro" id="IPR035906">
    <property type="entry name" value="MetI-like_sf"/>
</dbReference>
<feature type="non-terminal residue" evidence="9">
    <location>
        <position position="144"/>
    </location>
</feature>
<keyword evidence="3" id="KW-1003">Cell membrane</keyword>
<name>A0A0F9CXH5_9ZZZZ</name>
<feature type="domain" description="ABC transmembrane type-1" evidence="8">
    <location>
        <begin position="66"/>
        <end position="144"/>
    </location>
</feature>
<dbReference type="PANTHER" id="PTHR32243">
    <property type="entry name" value="MALTOSE TRANSPORT SYSTEM PERMEASE-RELATED"/>
    <property type="match status" value="1"/>
</dbReference>
<feature type="transmembrane region" description="Helical" evidence="7">
    <location>
        <begin position="104"/>
        <end position="127"/>
    </location>
</feature>
<dbReference type="InterPro" id="IPR050901">
    <property type="entry name" value="BP-dep_ABC_trans_perm"/>
</dbReference>
<evidence type="ECO:0000256" key="1">
    <source>
        <dbReference type="ARBA" id="ARBA00004651"/>
    </source>
</evidence>
<keyword evidence="6 7" id="KW-0472">Membrane</keyword>
<dbReference type="PANTHER" id="PTHR32243:SF18">
    <property type="entry name" value="INNER MEMBRANE ABC TRANSPORTER PERMEASE PROTEIN YCJP"/>
    <property type="match status" value="1"/>
</dbReference>
<reference evidence="9" key="1">
    <citation type="journal article" date="2015" name="Nature">
        <title>Complex archaea that bridge the gap between prokaryotes and eukaryotes.</title>
        <authorList>
            <person name="Spang A."/>
            <person name="Saw J.H."/>
            <person name="Jorgensen S.L."/>
            <person name="Zaremba-Niedzwiedzka K."/>
            <person name="Martijn J."/>
            <person name="Lind A.E."/>
            <person name="van Eijk R."/>
            <person name="Schleper C."/>
            <person name="Guy L."/>
            <person name="Ettema T.J."/>
        </authorList>
    </citation>
    <scope>NUCLEOTIDE SEQUENCE</scope>
</reference>
<dbReference type="GO" id="GO:0055085">
    <property type="term" value="P:transmembrane transport"/>
    <property type="evidence" value="ECO:0007669"/>
    <property type="project" value="InterPro"/>
</dbReference>
<evidence type="ECO:0000256" key="3">
    <source>
        <dbReference type="ARBA" id="ARBA00022475"/>
    </source>
</evidence>
<evidence type="ECO:0000259" key="8">
    <source>
        <dbReference type="PROSITE" id="PS50928"/>
    </source>
</evidence>
<evidence type="ECO:0000313" key="9">
    <source>
        <dbReference type="EMBL" id="KKL10326.1"/>
    </source>
</evidence>
<comment type="caution">
    <text evidence="9">The sequence shown here is derived from an EMBL/GenBank/DDBJ whole genome shotgun (WGS) entry which is preliminary data.</text>
</comment>
<evidence type="ECO:0000256" key="4">
    <source>
        <dbReference type="ARBA" id="ARBA00022692"/>
    </source>
</evidence>
<evidence type="ECO:0000256" key="2">
    <source>
        <dbReference type="ARBA" id="ARBA00022448"/>
    </source>
</evidence>
<gene>
    <name evidence="9" type="ORF">LCGC14_2556950</name>
</gene>
<dbReference type="SUPFAM" id="SSF161098">
    <property type="entry name" value="MetI-like"/>
    <property type="match status" value="1"/>
</dbReference>
<keyword evidence="2" id="KW-0813">Transport</keyword>
<keyword evidence="4 7" id="KW-0812">Transmembrane</keyword>
<dbReference type="GO" id="GO:0005886">
    <property type="term" value="C:plasma membrane"/>
    <property type="evidence" value="ECO:0007669"/>
    <property type="project" value="UniProtKB-SubCell"/>
</dbReference>
<dbReference type="AlphaFoldDB" id="A0A0F9CXH5"/>
<keyword evidence="5 7" id="KW-1133">Transmembrane helix</keyword>
<feature type="transmembrane region" description="Helical" evidence="7">
    <location>
        <begin position="65"/>
        <end position="92"/>
    </location>
</feature>
<dbReference type="InterPro" id="IPR000515">
    <property type="entry name" value="MetI-like"/>
</dbReference>
<feature type="transmembrane region" description="Helical" evidence="7">
    <location>
        <begin position="5"/>
        <end position="26"/>
    </location>
</feature>
<organism evidence="9">
    <name type="scientific">marine sediment metagenome</name>
    <dbReference type="NCBI Taxonomy" id="412755"/>
    <lineage>
        <taxon>unclassified sequences</taxon>
        <taxon>metagenomes</taxon>
        <taxon>ecological metagenomes</taxon>
    </lineage>
</organism>
<proteinExistence type="predicted"/>
<evidence type="ECO:0000256" key="5">
    <source>
        <dbReference type="ARBA" id="ARBA00022989"/>
    </source>
</evidence>
<protein>
    <recommendedName>
        <fullName evidence="8">ABC transmembrane type-1 domain-containing protein</fullName>
    </recommendedName>
</protein>
<evidence type="ECO:0000256" key="7">
    <source>
        <dbReference type="SAM" id="Phobius"/>
    </source>
</evidence>
<sequence length="144" mass="16720">MLKSFFKYFFLVIITMFVFFPIVWLVSTSFKNPVDMFAVPPIFVPANPSFDHYATLFFEAEIVKYILNSVIVAMSTTLLSLVAGTLAAYSLARFRLPYRMNERLSFWVLSTRMFPPIVTIIPLFAMMRFFHLLNTRMGLVIAYT</sequence>
<dbReference type="EMBL" id="LAZR01042104">
    <property type="protein sequence ID" value="KKL10326.1"/>
    <property type="molecule type" value="Genomic_DNA"/>
</dbReference>
<accession>A0A0F9CXH5</accession>
<comment type="subcellular location">
    <subcellularLocation>
        <location evidence="1">Cell membrane</location>
        <topology evidence="1">Multi-pass membrane protein</topology>
    </subcellularLocation>
</comment>
<dbReference type="Gene3D" id="1.10.3720.10">
    <property type="entry name" value="MetI-like"/>
    <property type="match status" value="1"/>
</dbReference>
<dbReference type="PROSITE" id="PS50928">
    <property type="entry name" value="ABC_TM1"/>
    <property type="match status" value="1"/>
</dbReference>